<name>A0A238F3M9_9BASI</name>
<keyword evidence="2" id="KW-1185">Reference proteome</keyword>
<dbReference type="Proteomes" id="UP000198372">
    <property type="component" value="Unassembled WGS sequence"/>
</dbReference>
<sequence length="58" mass="6537">MQLRSRLIRIYQQSADLDPKTEIIGKVALGRLWGNSARTATSNTQIDAHILPAGFEQW</sequence>
<reference evidence="2" key="1">
    <citation type="submission" date="2016-09" db="EMBL/GenBank/DDBJ databases">
        <authorList>
            <person name="Jeantristanb JTB J.-T."/>
            <person name="Ricardo R."/>
        </authorList>
    </citation>
    <scope>NUCLEOTIDE SEQUENCE [LARGE SCALE GENOMIC DNA]</scope>
</reference>
<proteinExistence type="predicted"/>
<dbReference type="EMBL" id="FMSP01000002">
    <property type="protein sequence ID" value="SCV67625.1"/>
    <property type="molecule type" value="Genomic_DNA"/>
</dbReference>
<organism evidence="1 2">
    <name type="scientific">Microbotryum intermedium</name>
    <dbReference type="NCBI Taxonomy" id="269621"/>
    <lineage>
        <taxon>Eukaryota</taxon>
        <taxon>Fungi</taxon>
        <taxon>Dikarya</taxon>
        <taxon>Basidiomycota</taxon>
        <taxon>Pucciniomycotina</taxon>
        <taxon>Microbotryomycetes</taxon>
        <taxon>Microbotryales</taxon>
        <taxon>Microbotryaceae</taxon>
        <taxon>Microbotryum</taxon>
    </lineage>
</organism>
<evidence type="ECO:0000313" key="2">
    <source>
        <dbReference type="Proteomes" id="UP000198372"/>
    </source>
</evidence>
<protein>
    <submittedName>
        <fullName evidence="1">BQ2448_5236 protein</fullName>
    </submittedName>
</protein>
<dbReference type="Gene3D" id="2.160.20.10">
    <property type="entry name" value="Single-stranded right-handed beta-helix, Pectin lyase-like"/>
    <property type="match status" value="1"/>
</dbReference>
<dbReference type="AlphaFoldDB" id="A0A238F3M9"/>
<dbReference type="InterPro" id="IPR012334">
    <property type="entry name" value="Pectin_lyas_fold"/>
</dbReference>
<gene>
    <name evidence="1" type="ORF">BQ2448_5236</name>
</gene>
<evidence type="ECO:0000313" key="1">
    <source>
        <dbReference type="EMBL" id="SCV67625.1"/>
    </source>
</evidence>
<dbReference type="OrthoDB" id="2019149at2759"/>
<accession>A0A238F3M9</accession>